<dbReference type="EMBL" id="NEXG01000054">
    <property type="protein sequence ID" value="PSN98651.1"/>
    <property type="molecule type" value="Genomic_DNA"/>
</dbReference>
<organism evidence="2 3">
    <name type="scientific">Candidatus Marsarchaeota G2 archaeon ECH_B_1</name>
    <dbReference type="NCBI Taxonomy" id="1978159"/>
    <lineage>
        <taxon>Archaea</taxon>
        <taxon>Candidatus Marsarchaeota</taxon>
        <taxon>Candidatus Marsarchaeota group 2</taxon>
    </lineage>
</organism>
<comment type="caution">
    <text evidence="2">The sequence shown here is derived from an EMBL/GenBank/DDBJ whole genome shotgun (WGS) entry which is preliminary data.</text>
</comment>
<evidence type="ECO:0000256" key="1">
    <source>
        <dbReference type="SAM" id="MobiDB-lite"/>
    </source>
</evidence>
<reference evidence="2 3" key="1">
    <citation type="submission" date="2017-04" db="EMBL/GenBank/DDBJ databases">
        <title>Novel microbial lineages endemic to geothermal iron-oxide mats fill important gaps in the evolutionary history of Archaea.</title>
        <authorList>
            <person name="Jay Z.J."/>
            <person name="Beam J.P."/>
            <person name="Dlakic M."/>
            <person name="Rusch D.B."/>
            <person name="Kozubal M.A."/>
            <person name="Inskeep W.P."/>
        </authorList>
    </citation>
    <scope>NUCLEOTIDE SEQUENCE [LARGE SCALE GENOMIC DNA]</scope>
    <source>
        <strain evidence="2">ECH_B_1</strain>
    </source>
</reference>
<evidence type="ECO:0000313" key="2">
    <source>
        <dbReference type="EMBL" id="PSN98651.1"/>
    </source>
</evidence>
<dbReference type="Proteomes" id="UP000241120">
    <property type="component" value="Unassembled WGS sequence"/>
</dbReference>
<gene>
    <name evidence="2" type="ORF">B9Q05_12545</name>
</gene>
<protein>
    <submittedName>
        <fullName evidence="2">Uncharacterized protein</fullName>
    </submittedName>
</protein>
<dbReference type="AlphaFoldDB" id="A0A2R6BJ62"/>
<evidence type="ECO:0000313" key="3">
    <source>
        <dbReference type="Proteomes" id="UP000241120"/>
    </source>
</evidence>
<sequence>MGCGCEYEHAGFAYPGAGFTRRLSHGAVRPHGHRWAQPVWVNTLRDLVPDVWVTRDAEEYLLLGLGAPGLQRQGGEPGAPGVVELGNLPPPNLHP</sequence>
<proteinExistence type="predicted"/>
<accession>A0A2R6BJ62</accession>
<name>A0A2R6BJ62_9ARCH</name>
<feature type="region of interest" description="Disordered" evidence="1">
    <location>
        <begin position="72"/>
        <end position="95"/>
    </location>
</feature>